<feature type="signal peptide" evidence="1">
    <location>
        <begin position="1"/>
        <end position="30"/>
    </location>
</feature>
<dbReference type="Proteomes" id="UP001500839">
    <property type="component" value="Unassembled WGS sequence"/>
</dbReference>
<feature type="chain" id="PRO_5047319892" description="Secreted protein" evidence="1">
    <location>
        <begin position="31"/>
        <end position="207"/>
    </location>
</feature>
<evidence type="ECO:0008006" key="4">
    <source>
        <dbReference type="Google" id="ProtNLM"/>
    </source>
</evidence>
<organism evidence="2 3">
    <name type="scientific">Tomitella cavernea</name>
    <dbReference type="NCBI Taxonomy" id="1387982"/>
    <lineage>
        <taxon>Bacteria</taxon>
        <taxon>Bacillati</taxon>
        <taxon>Actinomycetota</taxon>
        <taxon>Actinomycetes</taxon>
        <taxon>Mycobacteriales</taxon>
        <taxon>Tomitella</taxon>
    </lineage>
</organism>
<name>A0ABP9D4H3_9ACTN</name>
<proteinExistence type="predicted"/>
<evidence type="ECO:0000256" key="1">
    <source>
        <dbReference type="SAM" id="SignalP"/>
    </source>
</evidence>
<accession>A0ABP9D4H3</accession>
<dbReference type="RefSeq" id="WP_200175773.1">
    <property type="nucleotide sequence ID" value="NZ_BAABKQ010000001.1"/>
</dbReference>
<evidence type="ECO:0000313" key="3">
    <source>
        <dbReference type="Proteomes" id="UP001500839"/>
    </source>
</evidence>
<keyword evidence="1" id="KW-0732">Signal</keyword>
<gene>
    <name evidence="2" type="ORF">GCM10023353_33150</name>
</gene>
<evidence type="ECO:0000313" key="2">
    <source>
        <dbReference type="EMBL" id="GAA4822099.1"/>
    </source>
</evidence>
<reference evidence="3" key="1">
    <citation type="journal article" date="2019" name="Int. J. Syst. Evol. Microbiol.">
        <title>The Global Catalogue of Microorganisms (GCM) 10K type strain sequencing project: providing services to taxonomists for standard genome sequencing and annotation.</title>
        <authorList>
            <consortium name="The Broad Institute Genomics Platform"/>
            <consortium name="The Broad Institute Genome Sequencing Center for Infectious Disease"/>
            <person name="Wu L."/>
            <person name="Ma J."/>
        </authorList>
    </citation>
    <scope>NUCLEOTIDE SEQUENCE [LARGE SCALE GENOMIC DNA]</scope>
    <source>
        <strain evidence="3">JCM 18542</strain>
    </source>
</reference>
<keyword evidence="3" id="KW-1185">Reference proteome</keyword>
<sequence length="207" mass="20150">MTTRKTTKAAAVAAVGAAAWAVAVPAAASAAPRSVNTVLNGPALTAAPAGAVTAVAFHVPPGGPSTVCMGPIVFTGEVHHARVQQYLESGGTDLTQLGVVVSPAGGPIPAHLYVLRPGTTHDAPYALGGGQYMAVGACWSDAASGVGTATGWVRAIDDPGAGAQTIGTGSLCDIAGALNLHAVVDVSALLAPVEQAVADFNAVVGGL</sequence>
<protein>
    <recommendedName>
        <fullName evidence="4">Secreted protein</fullName>
    </recommendedName>
</protein>
<dbReference type="EMBL" id="BAABKQ010000001">
    <property type="protein sequence ID" value="GAA4822099.1"/>
    <property type="molecule type" value="Genomic_DNA"/>
</dbReference>
<comment type="caution">
    <text evidence="2">The sequence shown here is derived from an EMBL/GenBank/DDBJ whole genome shotgun (WGS) entry which is preliminary data.</text>
</comment>